<dbReference type="GO" id="GO:0008747">
    <property type="term" value="F:N-acetylneuraminate lyase activity"/>
    <property type="evidence" value="ECO:0007669"/>
    <property type="project" value="TreeGrafter"/>
</dbReference>
<evidence type="ECO:0000256" key="4">
    <source>
        <dbReference type="PIRSR" id="PIRSR001365-2"/>
    </source>
</evidence>
<dbReference type="KEGG" id="tfr:BR63_13140"/>
<evidence type="ECO:0000256" key="3">
    <source>
        <dbReference type="PIRSR" id="PIRSR001365-1"/>
    </source>
</evidence>
<dbReference type="AlphaFoldDB" id="A0A7G6E510"/>
<dbReference type="PRINTS" id="PR00146">
    <property type="entry name" value="DHPICSNTHASE"/>
</dbReference>
<evidence type="ECO:0000313" key="5">
    <source>
        <dbReference type="EMBL" id="QNB47164.1"/>
    </source>
</evidence>
<dbReference type="RefSeq" id="WP_051965794.1">
    <property type="nucleotide sequence ID" value="NZ_CP045798.1"/>
</dbReference>
<gene>
    <name evidence="5" type="ORF">BR63_13140</name>
</gene>
<dbReference type="OrthoDB" id="9782828at2"/>
<dbReference type="SMART" id="SM01130">
    <property type="entry name" value="DHDPS"/>
    <property type="match status" value="1"/>
</dbReference>
<dbReference type="PANTHER" id="PTHR42849:SF1">
    <property type="entry name" value="N-ACETYLNEURAMINATE LYASE"/>
    <property type="match status" value="1"/>
</dbReference>
<reference evidence="5 6" key="1">
    <citation type="journal article" date="2019" name="Front. Microbiol.">
        <title>Thermoanaerosceptrum fracticalcis gen. nov. sp. nov., a Novel Fumarate-Fermenting Microorganism From a Deep Fractured Carbonate Aquifer of the US Great Basin.</title>
        <authorList>
            <person name="Hamilton-Brehm S.D."/>
            <person name="Stewart L.E."/>
            <person name="Zavarin M."/>
            <person name="Caldwell M."/>
            <person name="Lawson P.A."/>
            <person name="Onstott T.C."/>
            <person name="Grzymski J."/>
            <person name="Neveux I."/>
            <person name="Lollar B.S."/>
            <person name="Russell C.E."/>
            <person name="Moser D.P."/>
        </authorList>
    </citation>
    <scope>NUCLEOTIDE SEQUENCE [LARGE SCALE GENOMIC DNA]</scope>
    <source>
        <strain evidence="5 6">DRI-13</strain>
    </source>
</reference>
<proteinExistence type="inferred from homology"/>
<dbReference type="Gene3D" id="3.20.20.70">
    <property type="entry name" value="Aldolase class I"/>
    <property type="match status" value="1"/>
</dbReference>
<organism evidence="5 6">
    <name type="scientific">Thermanaerosceptrum fracticalcis</name>
    <dbReference type="NCBI Taxonomy" id="1712410"/>
    <lineage>
        <taxon>Bacteria</taxon>
        <taxon>Bacillati</taxon>
        <taxon>Bacillota</taxon>
        <taxon>Clostridia</taxon>
        <taxon>Eubacteriales</taxon>
        <taxon>Peptococcaceae</taxon>
        <taxon>Thermanaerosceptrum</taxon>
    </lineage>
</organism>
<dbReference type="PANTHER" id="PTHR42849">
    <property type="entry name" value="N-ACETYLNEURAMINATE LYASE"/>
    <property type="match status" value="1"/>
</dbReference>
<name>A0A7G6E510_THEFR</name>
<dbReference type="EMBL" id="CP045798">
    <property type="protein sequence ID" value="QNB47164.1"/>
    <property type="molecule type" value="Genomic_DNA"/>
</dbReference>
<accession>A0A7G6E510</accession>
<dbReference type="CDD" id="cd00408">
    <property type="entry name" value="DHDPS-like"/>
    <property type="match status" value="1"/>
</dbReference>
<keyword evidence="1 2" id="KW-0456">Lyase</keyword>
<dbReference type="Proteomes" id="UP000515847">
    <property type="component" value="Chromosome"/>
</dbReference>
<comment type="similarity">
    <text evidence="2">Belongs to the DapA family.</text>
</comment>
<protein>
    <recommendedName>
        <fullName evidence="7">Dihydrodipicolinate synthase family protein</fullName>
    </recommendedName>
</protein>
<evidence type="ECO:0000256" key="1">
    <source>
        <dbReference type="ARBA" id="ARBA00023239"/>
    </source>
</evidence>
<dbReference type="PIRSF" id="PIRSF001365">
    <property type="entry name" value="DHDPS"/>
    <property type="match status" value="1"/>
</dbReference>
<dbReference type="SUPFAM" id="SSF51569">
    <property type="entry name" value="Aldolase"/>
    <property type="match status" value="1"/>
</dbReference>
<dbReference type="GO" id="GO:0019262">
    <property type="term" value="P:N-acetylneuraminate catabolic process"/>
    <property type="evidence" value="ECO:0007669"/>
    <property type="project" value="TreeGrafter"/>
</dbReference>
<feature type="binding site" evidence="4">
    <location>
        <position position="206"/>
    </location>
    <ligand>
        <name>pyruvate</name>
        <dbReference type="ChEBI" id="CHEBI:15361"/>
    </ligand>
</feature>
<dbReference type="InterPro" id="IPR013785">
    <property type="entry name" value="Aldolase_TIM"/>
</dbReference>
<dbReference type="GO" id="GO:0005829">
    <property type="term" value="C:cytosol"/>
    <property type="evidence" value="ECO:0007669"/>
    <property type="project" value="TreeGrafter"/>
</dbReference>
<feature type="active site" description="Proton donor/acceptor" evidence="3">
    <location>
        <position position="136"/>
    </location>
</feature>
<keyword evidence="6" id="KW-1185">Reference proteome</keyword>
<dbReference type="Pfam" id="PF00701">
    <property type="entry name" value="DHDPS"/>
    <property type="match status" value="1"/>
</dbReference>
<sequence length="296" mass="32157">MDVKKFSGIYPAVITPFTPEGEVDEAKLRAYIEYLIKEVDGLFVCGSYGSGPLMTMEQRKRVAEITMEVARGKVPVILHVGCLDTTSTLELAKHAEAHGVDAVAAVTPFYYKHIKSVIVEHYKALINAVKIPVIAYNNPKYSNFSISGDLLAELADLGLQGVKDSSADIALFYEYMAKVTKPDFLFLIGSQTHLVPAVVGGAHGCVSGLSNAFPRFIKEIYQECVAGNFAKAVALQKKANMLRTVTGEGIPVPFYHAALPMVGIDVGVPKKPFLPLPEAEVERIRKALAEAKMILS</sequence>
<evidence type="ECO:0008006" key="7">
    <source>
        <dbReference type="Google" id="ProtNLM"/>
    </source>
</evidence>
<evidence type="ECO:0000256" key="2">
    <source>
        <dbReference type="PIRNR" id="PIRNR001365"/>
    </source>
</evidence>
<dbReference type="InterPro" id="IPR002220">
    <property type="entry name" value="DapA-like"/>
</dbReference>
<evidence type="ECO:0000313" key="6">
    <source>
        <dbReference type="Proteomes" id="UP000515847"/>
    </source>
</evidence>
<feature type="active site" description="Schiff-base intermediate with substrate" evidence="3">
    <location>
        <position position="163"/>
    </location>
</feature>